<dbReference type="OrthoDB" id="2799068at2759"/>
<dbReference type="Proteomes" id="UP000613580">
    <property type="component" value="Unassembled WGS sequence"/>
</dbReference>
<accession>A0A8H6SBR2</accession>
<dbReference type="CDD" id="cd18186">
    <property type="entry name" value="BTB_POZ_ZBTB_KLHL-like"/>
    <property type="match status" value="1"/>
</dbReference>
<dbReference type="PROSITE" id="PS50097">
    <property type="entry name" value="BTB"/>
    <property type="match status" value="1"/>
</dbReference>
<dbReference type="InterPro" id="IPR011333">
    <property type="entry name" value="SKP1/BTB/POZ_sf"/>
</dbReference>
<gene>
    <name evidence="3" type="ORF">HMN09_01054500</name>
</gene>
<dbReference type="Gene3D" id="3.30.710.10">
    <property type="entry name" value="Potassium Channel Kv1.1, Chain A"/>
    <property type="match status" value="1"/>
</dbReference>
<keyword evidence="4" id="KW-1185">Reference proteome</keyword>
<evidence type="ECO:0000313" key="4">
    <source>
        <dbReference type="Proteomes" id="UP000613580"/>
    </source>
</evidence>
<name>A0A8H6SBR2_MYCCL</name>
<dbReference type="InterPro" id="IPR000210">
    <property type="entry name" value="BTB/POZ_dom"/>
</dbReference>
<evidence type="ECO:0000313" key="3">
    <source>
        <dbReference type="EMBL" id="KAF7296479.1"/>
    </source>
</evidence>
<comment type="caution">
    <text evidence="3">The sequence shown here is derived from an EMBL/GenBank/DDBJ whole genome shotgun (WGS) entry which is preliminary data.</text>
</comment>
<dbReference type="Pfam" id="PF00651">
    <property type="entry name" value="BTB"/>
    <property type="match status" value="1"/>
</dbReference>
<dbReference type="SUPFAM" id="SSF54695">
    <property type="entry name" value="POZ domain"/>
    <property type="match status" value="1"/>
</dbReference>
<proteinExistence type="predicted"/>
<organism evidence="3 4">
    <name type="scientific">Mycena chlorophos</name>
    <name type="common">Agaric fungus</name>
    <name type="synonym">Agaricus chlorophos</name>
    <dbReference type="NCBI Taxonomy" id="658473"/>
    <lineage>
        <taxon>Eukaryota</taxon>
        <taxon>Fungi</taxon>
        <taxon>Dikarya</taxon>
        <taxon>Basidiomycota</taxon>
        <taxon>Agaricomycotina</taxon>
        <taxon>Agaricomycetes</taxon>
        <taxon>Agaricomycetidae</taxon>
        <taxon>Agaricales</taxon>
        <taxon>Marasmiineae</taxon>
        <taxon>Mycenaceae</taxon>
        <taxon>Mycena</taxon>
    </lineage>
</organism>
<protein>
    <submittedName>
        <fullName evidence="3">BTB domain-containing protein</fullName>
    </submittedName>
</protein>
<feature type="domain" description="BTB" evidence="2">
    <location>
        <begin position="37"/>
        <end position="109"/>
    </location>
</feature>
<dbReference type="AlphaFoldDB" id="A0A8H6SBR2"/>
<dbReference type="EMBL" id="JACAZE010000016">
    <property type="protein sequence ID" value="KAF7296479.1"/>
    <property type="molecule type" value="Genomic_DNA"/>
</dbReference>
<dbReference type="SMART" id="SM00225">
    <property type="entry name" value="BTB"/>
    <property type="match status" value="1"/>
</dbReference>
<feature type="region of interest" description="Disordered" evidence="1">
    <location>
        <begin position="1"/>
        <end position="27"/>
    </location>
</feature>
<reference evidence="3" key="1">
    <citation type="submission" date="2020-05" db="EMBL/GenBank/DDBJ databases">
        <title>Mycena genomes resolve the evolution of fungal bioluminescence.</title>
        <authorList>
            <person name="Tsai I.J."/>
        </authorList>
    </citation>
    <scope>NUCLEOTIDE SEQUENCE</scope>
    <source>
        <strain evidence="3">110903Hualien_Pintung</strain>
    </source>
</reference>
<evidence type="ECO:0000256" key="1">
    <source>
        <dbReference type="SAM" id="MobiDB-lite"/>
    </source>
</evidence>
<sequence>MADSESTERPQKRARTLAEPESDAPAQRSTKFWLDHGDVILQVESTQFRLSKGMLAMHSLIFRDMFSLPLPPDEPLVDKCPIVVLSGDRSEDWTYLLDAMFPKEYLSEQKPTLEQLSGVLRLSHKYDIAHFRQGCLRRLKCEYPHTLADFNKTADNWVYIDVPNDTSPNLVAAEVINLAQEIGVWSILPAAFYALATAEIPDDPFSLTSNLRRSEDAIAALTGRLAMMRSYHESPLKWLDRKIIPCDACPQKAECAAERTRLLAALGTRPVIVAAFFVEWEMVKGDRFKLCTSCATRAREIFEDAKLEYWNKLPSYFGLPDWEELKRMDVE</sequence>
<evidence type="ECO:0000259" key="2">
    <source>
        <dbReference type="PROSITE" id="PS50097"/>
    </source>
</evidence>
<feature type="compositionally biased region" description="Basic and acidic residues" evidence="1">
    <location>
        <begin position="1"/>
        <end position="11"/>
    </location>
</feature>